<evidence type="ECO:0000313" key="2">
    <source>
        <dbReference type="EMBL" id="KAL0470153.1"/>
    </source>
</evidence>
<feature type="transmembrane region" description="Helical" evidence="1">
    <location>
        <begin position="47"/>
        <end position="67"/>
    </location>
</feature>
<keyword evidence="1" id="KW-0812">Transmembrane</keyword>
<keyword evidence="3" id="KW-1185">Reference proteome</keyword>
<feature type="transmembrane region" description="Helical" evidence="1">
    <location>
        <begin position="6"/>
        <end position="26"/>
    </location>
</feature>
<comment type="caution">
    <text evidence="2">The sequence shown here is derived from an EMBL/GenBank/DDBJ whole genome shotgun (WGS) entry which is preliminary data.</text>
</comment>
<gene>
    <name evidence="2" type="ORF">QR685DRAFT_245221</name>
</gene>
<organism evidence="2 3">
    <name type="scientific">Neurospora intermedia</name>
    <dbReference type="NCBI Taxonomy" id="5142"/>
    <lineage>
        <taxon>Eukaryota</taxon>
        <taxon>Fungi</taxon>
        <taxon>Dikarya</taxon>
        <taxon>Ascomycota</taxon>
        <taxon>Pezizomycotina</taxon>
        <taxon>Sordariomycetes</taxon>
        <taxon>Sordariomycetidae</taxon>
        <taxon>Sordariales</taxon>
        <taxon>Sordariaceae</taxon>
        <taxon>Neurospora</taxon>
    </lineage>
</organism>
<proteinExistence type="predicted"/>
<keyword evidence="1" id="KW-0472">Membrane</keyword>
<dbReference type="EMBL" id="JAVLET010000004">
    <property type="protein sequence ID" value="KAL0470153.1"/>
    <property type="molecule type" value="Genomic_DNA"/>
</dbReference>
<reference evidence="2 3" key="1">
    <citation type="submission" date="2023-09" db="EMBL/GenBank/DDBJ databases">
        <title>Multi-omics analysis of a traditional fermented food reveals byproduct-associated fungal strains for waste-to-food upcycling.</title>
        <authorList>
            <consortium name="Lawrence Berkeley National Laboratory"/>
            <person name="Rekdal V.M."/>
            <person name="Villalobos-Escobedo J.M."/>
            <person name="Rodriguez-Valeron N."/>
            <person name="Garcia M.O."/>
            <person name="Vasquez D.P."/>
            <person name="Damayanti I."/>
            <person name="Sorensen P.M."/>
            <person name="Baidoo E.E."/>
            <person name="De Carvalho A.C."/>
            <person name="Riley R."/>
            <person name="Lipzen A."/>
            <person name="He G."/>
            <person name="Yan M."/>
            <person name="Haridas S."/>
            <person name="Daum C."/>
            <person name="Yoshinaga Y."/>
            <person name="Ng V."/>
            <person name="Grigoriev I.V."/>
            <person name="Munk R."/>
            <person name="Nuraida L."/>
            <person name="Wijaya C.H."/>
            <person name="Morales P.-C."/>
            <person name="Keasling J.D."/>
        </authorList>
    </citation>
    <scope>NUCLEOTIDE SEQUENCE [LARGE SCALE GENOMIC DNA]</scope>
    <source>
        <strain evidence="2 3">FGSC 2613</strain>
    </source>
</reference>
<name>A0ABR3DBV5_NEUIN</name>
<evidence type="ECO:0000313" key="3">
    <source>
        <dbReference type="Proteomes" id="UP001451303"/>
    </source>
</evidence>
<accession>A0ABR3DBV5</accession>
<evidence type="ECO:0000256" key="1">
    <source>
        <dbReference type="SAM" id="Phobius"/>
    </source>
</evidence>
<protein>
    <submittedName>
        <fullName evidence="2">Uncharacterized protein</fullName>
    </submittedName>
</protein>
<dbReference type="Proteomes" id="UP001451303">
    <property type="component" value="Unassembled WGS sequence"/>
</dbReference>
<sequence length="70" mass="7715">MDNQVWAGSCNAFVAPISAAGLWRHSDNKVKPLHQSSDNGSKQKQDLAAKFLSIEGMITLLIALAWFETR</sequence>
<keyword evidence="1" id="KW-1133">Transmembrane helix</keyword>